<dbReference type="SUPFAM" id="SSF52833">
    <property type="entry name" value="Thioredoxin-like"/>
    <property type="match status" value="1"/>
</dbReference>
<dbReference type="Gene3D" id="3.40.30.10">
    <property type="entry name" value="Glutaredoxin"/>
    <property type="match status" value="1"/>
</dbReference>
<dbReference type="PANTHER" id="PTHR43968">
    <property type="match status" value="1"/>
</dbReference>
<dbReference type="Pfam" id="PF13417">
    <property type="entry name" value="GST_N_3"/>
    <property type="match status" value="1"/>
</dbReference>
<evidence type="ECO:0000313" key="2">
    <source>
        <dbReference type="EMBL" id="GAA4877442.1"/>
    </source>
</evidence>
<dbReference type="SUPFAM" id="SSF47616">
    <property type="entry name" value="GST C-terminal domain-like"/>
    <property type="match status" value="1"/>
</dbReference>
<feature type="domain" description="GST N-terminal" evidence="1">
    <location>
        <begin position="1"/>
        <end position="77"/>
    </location>
</feature>
<proteinExistence type="predicted"/>
<gene>
    <name evidence="2" type="ORF">GCM10023333_08430</name>
</gene>
<comment type="caution">
    <text evidence="2">The sequence shown here is derived from an EMBL/GenBank/DDBJ whole genome shotgun (WGS) entry which is preliminary data.</text>
</comment>
<dbReference type="Proteomes" id="UP001499988">
    <property type="component" value="Unassembled WGS sequence"/>
</dbReference>
<dbReference type="InterPro" id="IPR036249">
    <property type="entry name" value="Thioredoxin-like_sf"/>
</dbReference>
<evidence type="ECO:0000313" key="3">
    <source>
        <dbReference type="Proteomes" id="UP001499988"/>
    </source>
</evidence>
<keyword evidence="3" id="KW-1185">Reference proteome</keyword>
<dbReference type="Pfam" id="PF13410">
    <property type="entry name" value="GST_C_2"/>
    <property type="match status" value="1"/>
</dbReference>
<dbReference type="PANTHER" id="PTHR43968:SF6">
    <property type="entry name" value="GLUTATHIONE S-TRANSFERASE OMEGA"/>
    <property type="match status" value="1"/>
</dbReference>
<dbReference type="PROSITE" id="PS50404">
    <property type="entry name" value="GST_NTER"/>
    <property type="match status" value="1"/>
</dbReference>
<dbReference type="EMBL" id="BAABJZ010000009">
    <property type="protein sequence ID" value="GAA4877442.1"/>
    <property type="molecule type" value="Genomic_DNA"/>
</dbReference>
<reference evidence="3" key="1">
    <citation type="journal article" date="2019" name="Int. J. Syst. Evol. Microbiol.">
        <title>The Global Catalogue of Microorganisms (GCM) 10K type strain sequencing project: providing services to taxonomists for standard genome sequencing and annotation.</title>
        <authorList>
            <consortium name="The Broad Institute Genomics Platform"/>
            <consortium name="The Broad Institute Genome Sequencing Center for Infectious Disease"/>
            <person name="Wu L."/>
            <person name="Ma J."/>
        </authorList>
    </citation>
    <scope>NUCLEOTIDE SEQUENCE [LARGE SCALE GENOMIC DNA]</scope>
    <source>
        <strain evidence="3">JCM 18401</strain>
    </source>
</reference>
<dbReference type="InterPro" id="IPR004045">
    <property type="entry name" value="Glutathione_S-Trfase_N"/>
</dbReference>
<sequence length="195" mass="21950">MILYYSDASPYARVVRILSRYLAIELEEVIVNPFTDDAQLRRCNPLGKIPCLLTDIGALYDSRYICRYLDERLGDGRHHRGLSGNWTLGLLNELVIGLMDAAVALQVEKTRQEEGTASAKWIERHQQSLHAGLAALSGQLEALPVRRSVVAIRLLVLLEYLDFRHPELSWRSAQPALIDWLAGHQDPITQAVAPQ</sequence>
<name>A0ABP9EHV0_9GAMM</name>
<dbReference type="RefSeq" id="WP_345333740.1">
    <property type="nucleotide sequence ID" value="NZ_BAABJZ010000009.1"/>
</dbReference>
<evidence type="ECO:0000259" key="1">
    <source>
        <dbReference type="PROSITE" id="PS50404"/>
    </source>
</evidence>
<dbReference type="Gene3D" id="1.20.1050.10">
    <property type="match status" value="1"/>
</dbReference>
<organism evidence="2 3">
    <name type="scientific">Ferrimonas pelagia</name>
    <dbReference type="NCBI Taxonomy" id="1177826"/>
    <lineage>
        <taxon>Bacteria</taxon>
        <taxon>Pseudomonadati</taxon>
        <taxon>Pseudomonadota</taxon>
        <taxon>Gammaproteobacteria</taxon>
        <taxon>Alteromonadales</taxon>
        <taxon>Ferrimonadaceae</taxon>
        <taxon>Ferrimonas</taxon>
    </lineage>
</organism>
<dbReference type="InterPro" id="IPR036282">
    <property type="entry name" value="Glutathione-S-Trfase_C_sf"/>
</dbReference>
<protein>
    <submittedName>
        <fullName evidence="2">Glutathione S-transferase N-terminal domain-containing protein</fullName>
    </submittedName>
</protein>
<dbReference type="InterPro" id="IPR050983">
    <property type="entry name" value="GST_Omega/HSP26"/>
</dbReference>
<accession>A0ABP9EHV0</accession>